<dbReference type="Proteomes" id="UP001481413">
    <property type="component" value="Unassembled WGS sequence"/>
</dbReference>
<dbReference type="PANTHER" id="PTHR12277:SF81">
    <property type="entry name" value="PROTEIN ABHD13"/>
    <property type="match status" value="1"/>
</dbReference>
<evidence type="ECO:0000313" key="4">
    <source>
        <dbReference type="Proteomes" id="UP001481413"/>
    </source>
</evidence>
<accession>A0ABP9ZUV8</accession>
<dbReference type="GO" id="GO:0016787">
    <property type="term" value="F:hydrolase activity"/>
    <property type="evidence" value="ECO:0007669"/>
    <property type="project" value="UniProtKB-KW"/>
</dbReference>
<dbReference type="PANTHER" id="PTHR12277">
    <property type="entry name" value="ALPHA/BETA HYDROLASE DOMAIN-CONTAINING PROTEIN"/>
    <property type="match status" value="1"/>
</dbReference>
<keyword evidence="1" id="KW-0812">Transmembrane</keyword>
<keyword evidence="1" id="KW-1133">Transmembrane helix</keyword>
<protein>
    <submittedName>
        <fullName evidence="3">Alpha/beta hydrolase</fullName>
    </submittedName>
</protein>
<dbReference type="Gene3D" id="3.40.50.1820">
    <property type="entry name" value="alpha/beta hydrolase"/>
    <property type="match status" value="1"/>
</dbReference>
<dbReference type="InterPro" id="IPR000073">
    <property type="entry name" value="AB_hydrolase_1"/>
</dbReference>
<keyword evidence="3" id="KW-0378">Hydrolase</keyword>
<dbReference type="EMBL" id="BAABWH010000001">
    <property type="protein sequence ID" value="GAA6143887.1"/>
    <property type="molecule type" value="Genomic_DNA"/>
</dbReference>
<comment type="caution">
    <text evidence="3">The sequence shown here is derived from an EMBL/GenBank/DDBJ whole genome shotgun (WGS) entry which is preliminary data.</text>
</comment>
<keyword evidence="1" id="KW-0472">Membrane</keyword>
<proteinExistence type="predicted"/>
<feature type="transmembrane region" description="Helical" evidence="1">
    <location>
        <begin position="12"/>
        <end position="34"/>
    </location>
</feature>
<organism evidence="3 4">
    <name type="scientific">Thalassolituus maritimus</name>
    <dbReference type="NCBI Taxonomy" id="484498"/>
    <lineage>
        <taxon>Bacteria</taxon>
        <taxon>Pseudomonadati</taxon>
        <taxon>Pseudomonadota</taxon>
        <taxon>Gammaproteobacteria</taxon>
        <taxon>Oceanospirillales</taxon>
        <taxon>Oceanospirillaceae</taxon>
        <taxon>Thalassolituus</taxon>
    </lineage>
</organism>
<feature type="domain" description="Serine aminopeptidase S33" evidence="2">
    <location>
        <begin position="81"/>
        <end position="191"/>
    </location>
</feature>
<name>A0ABP9ZUV8_9GAMM</name>
<dbReference type="Pfam" id="PF12146">
    <property type="entry name" value="Hydrolase_4"/>
    <property type="match status" value="1"/>
</dbReference>
<sequence>MPGISEVLRLVRLSVMVAVAAALSACASLTALYFHPQEVWIQTPDRFDIDYEDVWLKADDGIELHAWLLKPDPAEKPAVEKDKVILFLHGNAENISTHSRSVFWLVDEGYTVLALDYRGFGASQGRAILPDILMDAKAAAEWLRANYPDQALVVVGQSMGAALAVNFVADYGDSYEVSQLVIEAPFAGFRSVAREMLQRSIVGTIVSPLVYLVPSDWDPIDRAPEISVPVMQLHSRMDDVVPISEGEALFQALPATQRCFVASQGPHIASFRFNTFRQHVADFLISGDCPSERDTASDSHLKSNQ</sequence>
<evidence type="ECO:0000313" key="3">
    <source>
        <dbReference type="EMBL" id="GAA6143887.1"/>
    </source>
</evidence>
<dbReference type="PRINTS" id="PR00111">
    <property type="entry name" value="ABHYDROLASE"/>
</dbReference>
<reference evidence="3 4" key="1">
    <citation type="submission" date="2024-04" db="EMBL/GenBank/DDBJ databases">
        <title>Draft genome sequence of Thalassolituus maritimus NBRC 116585.</title>
        <authorList>
            <person name="Miyakawa T."/>
            <person name="Kusuya Y."/>
            <person name="Miura T."/>
        </authorList>
    </citation>
    <scope>NUCLEOTIDE SEQUENCE [LARGE SCALE GENOMIC DNA]</scope>
    <source>
        <strain evidence="3 4">5NW40-0001</strain>
    </source>
</reference>
<gene>
    <name evidence="3" type="ORF">NBRC116585_00040</name>
</gene>
<dbReference type="InterPro" id="IPR029058">
    <property type="entry name" value="AB_hydrolase_fold"/>
</dbReference>
<keyword evidence="4" id="KW-1185">Reference proteome</keyword>
<evidence type="ECO:0000256" key="1">
    <source>
        <dbReference type="SAM" id="Phobius"/>
    </source>
</evidence>
<dbReference type="InterPro" id="IPR022742">
    <property type="entry name" value="Hydrolase_4"/>
</dbReference>
<dbReference type="RefSeq" id="WP_353292844.1">
    <property type="nucleotide sequence ID" value="NZ_BAABWH010000001.1"/>
</dbReference>
<dbReference type="SUPFAM" id="SSF53474">
    <property type="entry name" value="alpha/beta-Hydrolases"/>
    <property type="match status" value="1"/>
</dbReference>
<evidence type="ECO:0000259" key="2">
    <source>
        <dbReference type="Pfam" id="PF12146"/>
    </source>
</evidence>